<dbReference type="OrthoDB" id="2118844at2759"/>
<reference evidence="4 5" key="2">
    <citation type="submission" date="2016-08" db="EMBL/GenBank/DDBJ databases">
        <title>Pervasive Adenine N6-methylation of Active Genes in Fungi.</title>
        <authorList>
            <consortium name="DOE Joint Genome Institute"/>
            <person name="Mondo S.J."/>
            <person name="Dannebaum R.O."/>
            <person name="Kuo R.C."/>
            <person name="Labutti K."/>
            <person name="Haridas S."/>
            <person name="Kuo A."/>
            <person name="Salamov A."/>
            <person name="Ahrendt S.R."/>
            <person name="Lipzen A."/>
            <person name="Sullivan W."/>
            <person name="Andreopoulos W.B."/>
            <person name="Clum A."/>
            <person name="Lindquist E."/>
            <person name="Daum C."/>
            <person name="Ramamoorthy G.K."/>
            <person name="Gryganskyi A."/>
            <person name="Culley D."/>
            <person name="Magnuson J.K."/>
            <person name="James T.Y."/>
            <person name="O'Malley M.A."/>
            <person name="Stajich J.E."/>
            <person name="Spatafora J.W."/>
            <person name="Visel A."/>
            <person name="Grigoriev I.V."/>
        </authorList>
    </citation>
    <scope>NUCLEOTIDE SEQUENCE [LARGE SCALE GENOMIC DNA]</scope>
    <source>
        <strain evidence="5">finn</strain>
    </source>
</reference>
<dbReference type="PANTHER" id="PTHR24198">
    <property type="entry name" value="ANKYRIN REPEAT AND PROTEIN KINASE DOMAIN-CONTAINING PROTEIN"/>
    <property type="match status" value="1"/>
</dbReference>
<dbReference type="EMBL" id="MCFH01000043">
    <property type="protein sequence ID" value="ORX44832.1"/>
    <property type="molecule type" value="Genomic_DNA"/>
</dbReference>
<dbReference type="Pfam" id="PF12796">
    <property type="entry name" value="Ank_2"/>
    <property type="match status" value="1"/>
</dbReference>
<evidence type="ECO:0000256" key="1">
    <source>
        <dbReference type="ARBA" id="ARBA00022737"/>
    </source>
</evidence>
<keyword evidence="2 3" id="KW-0040">ANK repeat</keyword>
<evidence type="ECO:0000256" key="3">
    <source>
        <dbReference type="PROSITE-ProRule" id="PRU00023"/>
    </source>
</evidence>
<feature type="repeat" description="ANK" evidence="3">
    <location>
        <begin position="68"/>
        <end position="100"/>
    </location>
</feature>
<organism evidence="4 5">
    <name type="scientific">Piromyces finnis</name>
    <dbReference type="NCBI Taxonomy" id="1754191"/>
    <lineage>
        <taxon>Eukaryota</taxon>
        <taxon>Fungi</taxon>
        <taxon>Fungi incertae sedis</taxon>
        <taxon>Chytridiomycota</taxon>
        <taxon>Chytridiomycota incertae sedis</taxon>
        <taxon>Neocallimastigomycetes</taxon>
        <taxon>Neocallimastigales</taxon>
        <taxon>Neocallimastigaceae</taxon>
        <taxon>Piromyces</taxon>
    </lineage>
</organism>
<name>A0A1Y1V155_9FUNG</name>
<feature type="non-terminal residue" evidence="4">
    <location>
        <position position="218"/>
    </location>
</feature>
<gene>
    <name evidence="4" type="ORF">BCR36DRAFT_300706</name>
</gene>
<reference evidence="4 5" key="1">
    <citation type="submission" date="2016-08" db="EMBL/GenBank/DDBJ databases">
        <title>Genomes of anaerobic fungi encode conserved fungal cellulosomes for biomass hydrolysis.</title>
        <authorList>
            <consortium name="DOE Joint Genome Institute"/>
            <person name="Haitjema C.H."/>
            <person name="Gilmore S.P."/>
            <person name="Henske J.K."/>
            <person name="Solomon K.V."/>
            <person name="De Groot R."/>
            <person name="Kuo A."/>
            <person name="Mondo S.J."/>
            <person name="Salamov A.A."/>
            <person name="Labutti K."/>
            <person name="Zhao Z."/>
            <person name="Chiniquy J."/>
            <person name="Barry K."/>
            <person name="Brewer H.M."/>
            <person name="Purvine S.O."/>
            <person name="Wright A.T."/>
            <person name="Boxma B."/>
            <person name="Van Alen T."/>
            <person name="Hackstein J.H."/>
            <person name="Baker S.E."/>
            <person name="Grigoriev I.V."/>
            <person name="O'Malley M.A."/>
        </authorList>
    </citation>
    <scope>NUCLEOTIDE SEQUENCE [LARGE SCALE GENOMIC DNA]</scope>
    <source>
        <strain evidence="5">finn</strain>
    </source>
</reference>
<dbReference type="PROSITE" id="PS50297">
    <property type="entry name" value="ANK_REP_REGION"/>
    <property type="match status" value="1"/>
</dbReference>
<evidence type="ECO:0000256" key="2">
    <source>
        <dbReference type="ARBA" id="ARBA00023043"/>
    </source>
</evidence>
<keyword evidence="5" id="KW-1185">Reference proteome</keyword>
<dbReference type="Proteomes" id="UP000193719">
    <property type="component" value="Unassembled WGS sequence"/>
</dbReference>
<comment type="caution">
    <text evidence="4">The sequence shown here is derived from an EMBL/GenBank/DDBJ whole genome shotgun (WGS) entry which is preliminary data.</text>
</comment>
<dbReference type="SMART" id="SM00248">
    <property type="entry name" value="ANK"/>
    <property type="match status" value="3"/>
</dbReference>
<dbReference type="AlphaFoldDB" id="A0A1Y1V155"/>
<evidence type="ECO:0000313" key="5">
    <source>
        <dbReference type="Proteomes" id="UP000193719"/>
    </source>
</evidence>
<keyword evidence="1" id="KW-0677">Repeat</keyword>
<evidence type="ECO:0000313" key="4">
    <source>
        <dbReference type="EMBL" id="ORX44832.1"/>
    </source>
</evidence>
<accession>A0A1Y1V155</accession>
<protein>
    <submittedName>
        <fullName evidence="4">Uncharacterized protein</fullName>
    </submittedName>
</protein>
<dbReference type="Gene3D" id="1.25.40.20">
    <property type="entry name" value="Ankyrin repeat-containing domain"/>
    <property type="match status" value="1"/>
</dbReference>
<dbReference type="PANTHER" id="PTHR24198:SF165">
    <property type="entry name" value="ANKYRIN REPEAT-CONTAINING PROTEIN-RELATED"/>
    <property type="match status" value="1"/>
</dbReference>
<dbReference type="PROSITE" id="PS50088">
    <property type="entry name" value="ANK_REPEAT"/>
    <property type="match status" value="1"/>
</dbReference>
<sequence length="218" mass="25998">MKVLIQNFINNNEFFELKSYLCFNDITIKQVYQNCFDILTYSMLKPTHLEIIFYIISNYENVNYETKDGNIPLFIALEKHQLKVAAYLLKRGAQINFRNNQGETVLLYLLKKKLLNITLLNFILTNGIDINAKDINNKCFLDYARDERLVKRVFMYYIFNNDFIFNMVSCSKNRYPICRKTFCKRIKAEIKKIDITKSIYYSVVDNQQFNILKIILSY</sequence>
<proteinExistence type="predicted"/>
<dbReference type="InterPro" id="IPR036770">
    <property type="entry name" value="Ankyrin_rpt-contain_sf"/>
</dbReference>
<dbReference type="STRING" id="1754191.A0A1Y1V155"/>
<dbReference type="SUPFAM" id="SSF48403">
    <property type="entry name" value="Ankyrin repeat"/>
    <property type="match status" value="1"/>
</dbReference>
<dbReference type="InterPro" id="IPR002110">
    <property type="entry name" value="Ankyrin_rpt"/>
</dbReference>